<evidence type="ECO:0000313" key="4">
    <source>
        <dbReference type="Proteomes" id="UP000249016"/>
    </source>
</evidence>
<feature type="modified residue" description="4-aspartylphosphate" evidence="1">
    <location>
        <position position="63"/>
    </location>
</feature>
<feature type="domain" description="Response regulatory" evidence="2">
    <location>
        <begin position="8"/>
        <end position="130"/>
    </location>
</feature>
<dbReference type="PANTHER" id="PTHR44520">
    <property type="entry name" value="RESPONSE REGULATOR RCP1-RELATED"/>
    <property type="match status" value="1"/>
</dbReference>
<dbReference type="InterPro" id="IPR001789">
    <property type="entry name" value="Sig_transdc_resp-reg_receiver"/>
</dbReference>
<dbReference type="RefSeq" id="WP_111342364.1">
    <property type="nucleotide sequence ID" value="NZ_QLII01000001.1"/>
</dbReference>
<name>A0A327NHB0_9BACT</name>
<protein>
    <submittedName>
        <fullName evidence="3">Response regulator</fullName>
    </submittedName>
</protein>
<evidence type="ECO:0000256" key="1">
    <source>
        <dbReference type="PROSITE-ProRule" id="PRU00169"/>
    </source>
</evidence>
<dbReference type="PANTHER" id="PTHR44520:SF2">
    <property type="entry name" value="RESPONSE REGULATOR RCP1"/>
    <property type="match status" value="1"/>
</dbReference>
<dbReference type="Proteomes" id="UP000249016">
    <property type="component" value="Unassembled WGS sequence"/>
</dbReference>
<dbReference type="InterPro" id="IPR011006">
    <property type="entry name" value="CheY-like_superfamily"/>
</dbReference>
<dbReference type="PROSITE" id="PS50110">
    <property type="entry name" value="RESPONSE_REGULATORY"/>
    <property type="match status" value="1"/>
</dbReference>
<gene>
    <name evidence="3" type="ORF">HMF3257_11845</name>
</gene>
<sequence>MNNYSNPLIYVVDDDHDEHDLLKSIFASQHANCDLKCFSDGTELLTQLTHRIDHRLPDLILLDLQMPILSGYDILRLLKRDADWKHIPIIVYSTSASPLNIYRCNQLGCSAFIIKTNDYLKKNERLLSSFINVNLHLI</sequence>
<dbReference type="EMBL" id="QLII01000001">
    <property type="protein sequence ID" value="RAI74770.1"/>
    <property type="molecule type" value="Genomic_DNA"/>
</dbReference>
<dbReference type="SMART" id="SM00448">
    <property type="entry name" value="REC"/>
    <property type="match status" value="1"/>
</dbReference>
<dbReference type="Gene3D" id="3.40.50.2300">
    <property type="match status" value="1"/>
</dbReference>
<accession>A0A327NHB0</accession>
<keyword evidence="4" id="KW-1185">Reference proteome</keyword>
<dbReference type="OrthoDB" id="965163at2"/>
<keyword evidence="1" id="KW-0597">Phosphoprotein</keyword>
<dbReference type="SUPFAM" id="SSF52172">
    <property type="entry name" value="CheY-like"/>
    <property type="match status" value="1"/>
</dbReference>
<evidence type="ECO:0000313" key="3">
    <source>
        <dbReference type="EMBL" id="RAI74770.1"/>
    </source>
</evidence>
<dbReference type="GO" id="GO:0000160">
    <property type="term" value="P:phosphorelay signal transduction system"/>
    <property type="evidence" value="ECO:0007669"/>
    <property type="project" value="InterPro"/>
</dbReference>
<dbReference type="AlphaFoldDB" id="A0A327NHB0"/>
<dbReference type="Pfam" id="PF00072">
    <property type="entry name" value="Response_reg"/>
    <property type="match status" value="1"/>
</dbReference>
<reference evidence="3 4" key="1">
    <citation type="submission" date="2018-06" db="EMBL/GenBank/DDBJ databases">
        <title>Spirosoma sp. HMF3257 Genome sequencing and assembly.</title>
        <authorList>
            <person name="Kang H."/>
            <person name="Cha I."/>
            <person name="Kim H."/>
            <person name="Kang J."/>
            <person name="Joh K."/>
        </authorList>
    </citation>
    <scope>NUCLEOTIDE SEQUENCE [LARGE SCALE GENOMIC DNA]</scope>
    <source>
        <strain evidence="3 4">HMF3257</strain>
    </source>
</reference>
<organism evidence="3 4">
    <name type="scientific">Spirosoma telluris</name>
    <dbReference type="NCBI Taxonomy" id="2183553"/>
    <lineage>
        <taxon>Bacteria</taxon>
        <taxon>Pseudomonadati</taxon>
        <taxon>Bacteroidota</taxon>
        <taxon>Cytophagia</taxon>
        <taxon>Cytophagales</taxon>
        <taxon>Cytophagaceae</taxon>
        <taxon>Spirosoma</taxon>
    </lineage>
</organism>
<evidence type="ECO:0000259" key="2">
    <source>
        <dbReference type="PROSITE" id="PS50110"/>
    </source>
</evidence>
<proteinExistence type="predicted"/>
<dbReference type="InterPro" id="IPR052893">
    <property type="entry name" value="TCS_response_regulator"/>
</dbReference>
<comment type="caution">
    <text evidence="3">The sequence shown here is derived from an EMBL/GenBank/DDBJ whole genome shotgun (WGS) entry which is preliminary data.</text>
</comment>